<sequence length="127" mass="13874">MHTLSHTLTSAHHPCSHTHSQHAALTHHHPDLVHAGSYGAGEGGGGGGSDERGPLSGHEDVRSRHAGVGCSLPIGCHNPYHSYDSYTGYRWVLSLCVSHRILKGFDTFPCILKRLQWKILVFARTFS</sequence>
<accession>A0A5B7JI51</accession>
<keyword evidence="3" id="KW-1185">Reference proteome</keyword>
<feature type="compositionally biased region" description="Basic and acidic residues" evidence="1">
    <location>
        <begin position="49"/>
        <end position="60"/>
    </location>
</feature>
<evidence type="ECO:0000313" key="2">
    <source>
        <dbReference type="EMBL" id="MPC94053.1"/>
    </source>
</evidence>
<gene>
    <name evidence="2" type="ORF">E2C01_089204</name>
</gene>
<organism evidence="2 3">
    <name type="scientific">Portunus trituberculatus</name>
    <name type="common">Swimming crab</name>
    <name type="synonym">Neptunus trituberculatus</name>
    <dbReference type="NCBI Taxonomy" id="210409"/>
    <lineage>
        <taxon>Eukaryota</taxon>
        <taxon>Metazoa</taxon>
        <taxon>Ecdysozoa</taxon>
        <taxon>Arthropoda</taxon>
        <taxon>Crustacea</taxon>
        <taxon>Multicrustacea</taxon>
        <taxon>Malacostraca</taxon>
        <taxon>Eumalacostraca</taxon>
        <taxon>Eucarida</taxon>
        <taxon>Decapoda</taxon>
        <taxon>Pleocyemata</taxon>
        <taxon>Brachyura</taxon>
        <taxon>Eubrachyura</taxon>
        <taxon>Portunoidea</taxon>
        <taxon>Portunidae</taxon>
        <taxon>Portuninae</taxon>
        <taxon>Portunus</taxon>
    </lineage>
</organism>
<feature type="compositionally biased region" description="Gly residues" evidence="1">
    <location>
        <begin position="38"/>
        <end position="48"/>
    </location>
</feature>
<reference evidence="2 3" key="1">
    <citation type="submission" date="2019-05" db="EMBL/GenBank/DDBJ databases">
        <title>Another draft genome of Portunus trituberculatus and its Hox gene families provides insights of decapod evolution.</title>
        <authorList>
            <person name="Jeong J.-H."/>
            <person name="Song I."/>
            <person name="Kim S."/>
            <person name="Choi T."/>
            <person name="Kim D."/>
            <person name="Ryu S."/>
            <person name="Kim W."/>
        </authorList>
    </citation>
    <scope>NUCLEOTIDE SEQUENCE [LARGE SCALE GENOMIC DNA]</scope>
    <source>
        <tissue evidence="2">Muscle</tissue>
    </source>
</reference>
<evidence type="ECO:0000313" key="3">
    <source>
        <dbReference type="Proteomes" id="UP000324222"/>
    </source>
</evidence>
<name>A0A5B7JI51_PORTR</name>
<dbReference type="Proteomes" id="UP000324222">
    <property type="component" value="Unassembled WGS sequence"/>
</dbReference>
<proteinExistence type="predicted"/>
<comment type="caution">
    <text evidence="2">The sequence shown here is derived from an EMBL/GenBank/DDBJ whole genome shotgun (WGS) entry which is preliminary data.</text>
</comment>
<evidence type="ECO:0000256" key="1">
    <source>
        <dbReference type="SAM" id="MobiDB-lite"/>
    </source>
</evidence>
<dbReference type="AlphaFoldDB" id="A0A5B7JI51"/>
<dbReference type="EMBL" id="VSRR010097081">
    <property type="protein sequence ID" value="MPC94053.1"/>
    <property type="molecule type" value="Genomic_DNA"/>
</dbReference>
<feature type="region of interest" description="Disordered" evidence="1">
    <location>
        <begin position="1"/>
        <end position="20"/>
    </location>
</feature>
<feature type="region of interest" description="Disordered" evidence="1">
    <location>
        <begin position="36"/>
        <end position="60"/>
    </location>
</feature>
<feature type="compositionally biased region" description="Low complexity" evidence="1">
    <location>
        <begin position="1"/>
        <end position="13"/>
    </location>
</feature>
<protein>
    <submittedName>
        <fullName evidence="2">Uncharacterized protein</fullName>
    </submittedName>
</protein>